<keyword evidence="5" id="KW-1185">Reference proteome</keyword>
<gene>
    <name evidence="4" type="ordered locus">Rmar_0488</name>
</gene>
<dbReference type="eggNOG" id="COG2318">
    <property type="taxonomic scope" value="Bacteria"/>
</dbReference>
<dbReference type="KEGG" id="rmr:Rmar_0488"/>
<dbReference type="PANTHER" id="PTHR37302:SF3">
    <property type="entry name" value="DAMAGE-INDUCIBLE PROTEIN DINB"/>
    <property type="match status" value="1"/>
</dbReference>
<feature type="binding site" evidence="3">
    <location>
        <position position="44"/>
    </location>
    <ligand>
        <name>a divalent metal cation</name>
        <dbReference type="ChEBI" id="CHEBI:60240"/>
    </ligand>
</feature>
<reference evidence="4 5" key="1">
    <citation type="journal article" date="2009" name="Stand. Genomic Sci.">
        <title>Complete genome sequence of Rhodothermus marinus type strain (R-10).</title>
        <authorList>
            <person name="Nolan M."/>
            <person name="Tindall B.J."/>
            <person name="Pomrenke H."/>
            <person name="Lapidus A."/>
            <person name="Copeland A."/>
            <person name="Glavina Del Rio T."/>
            <person name="Lucas S."/>
            <person name="Chen F."/>
            <person name="Tice H."/>
            <person name="Cheng J.F."/>
            <person name="Saunders E."/>
            <person name="Han C."/>
            <person name="Bruce D."/>
            <person name="Goodwin L."/>
            <person name="Chain P."/>
            <person name="Pitluck S."/>
            <person name="Ovchinikova G."/>
            <person name="Pati A."/>
            <person name="Ivanova N."/>
            <person name="Mavromatis K."/>
            <person name="Chen A."/>
            <person name="Palaniappan K."/>
            <person name="Land M."/>
            <person name="Hauser L."/>
            <person name="Chang Y.J."/>
            <person name="Jeffries C.D."/>
            <person name="Brettin T."/>
            <person name="Goker M."/>
            <person name="Bristow J."/>
            <person name="Eisen J.A."/>
            <person name="Markowitz V."/>
            <person name="Hugenholtz P."/>
            <person name="Kyrpides N.C."/>
            <person name="Klenk H.P."/>
            <person name="Detter J.C."/>
        </authorList>
    </citation>
    <scope>NUCLEOTIDE SEQUENCE [LARGE SCALE GENOMIC DNA]</scope>
    <source>
        <strain evidence="5">ATCC 43812 / DSM 4252 / R-10</strain>
    </source>
</reference>
<dbReference type="Pfam" id="PF05163">
    <property type="entry name" value="DinB"/>
    <property type="match status" value="1"/>
</dbReference>
<proteinExistence type="inferred from homology"/>
<evidence type="ECO:0000313" key="4">
    <source>
        <dbReference type="EMBL" id="ACY47390.1"/>
    </source>
</evidence>
<dbReference type="InterPro" id="IPR034660">
    <property type="entry name" value="DinB/YfiT-like"/>
</dbReference>
<name>D0MEU0_RHOM4</name>
<feature type="binding site" evidence="3">
    <location>
        <position position="127"/>
    </location>
    <ligand>
        <name>a divalent metal cation</name>
        <dbReference type="ChEBI" id="CHEBI:60240"/>
    </ligand>
</feature>
<dbReference type="STRING" id="518766.Rmar_0488"/>
<dbReference type="PANTHER" id="PTHR37302">
    <property type="entry name" value="SLR1116 PROTEIN"/>
    <property type="match status" value="1"/>
</dbReference>
<dbReference type="RefSeq" id="WP_012843002.1">
    <property type="nucleotide sequence ID" value="NC_013501.1"/>
</dbReference>
<dbReference type="EMBL" id="CP001807">
    <property type="protein sequence ID" value="ACY47390.1"/>
    <property type="molecule type" value="Genomic_DNA"/>
</dbReference>
<dbReference type="InterPro" id="IPR007837">
    <property type="entry name" value="DinB"/>
</dbReference>
<dbReference type="Gene3D" id="1.20.120.450">
    <property type="entry name" value="dinb family like domain"/>
    <property type="match status" value="1"/>
</dbReference>
<evidence type="ECO:0000313" key="5">
    <source>
        <dbReference type="Proteomes" id="UP000002221"/>
    </source>
</evidence>
<dbReference type="SUPFAM" id="SSF109854">
    <property type="entry name" value="DinB/YfiT-like putative metalloenzymes"/>
    <property type="match status" value="1"/>
</dbReference>
<dbReference type="Proteomes" id="UP000002221">
    <property type="component" value="Chromosome"/>
</dbReference>
<sequence>MTPWHRWLAYERHCIRPVVEAFQSVPEARRQAPSYQRAVTLLGHLAVALECWLARVEGEEQTAVTLFPTDLSVEEAALRIDRALDRWERLLSRLNAEELERTVSYRTTFGVAHRSTLADILTHLLAHGAYHRGQIMLLVRQLEGVPTKTDFIVWARSPQNPA</sequence>
<accession>D0MEU0</accession>
<evidence type="ECO:0000256" key="1">
    <source>
        <dbReference type="ARBA" id="ARBA00008635"/>
    </source>
</evidence>
<evidence type="ECO:0000256" key="3">
    <source>
        <dbReference type="PIRSR" id="PIRSR607837-1"/>
    </source>
</evidence>
<keyword evidence="2 3" id="KW-0479">Metal-binding</keyword>
<dbReference type="GO" id="GO:0046872">
    <property type="term" value="F:metal ion binding"/>
    <property type="evidence" value="ECO:0007669"/>
    <property type="project" value="UniProtKB-KW"/>
</dbReference>
<dbReference type="AlphaFoldDB" id="D0MEU0"/>
<protein>
    <submittedName>
        <fullName evidence="4">DinB family protein</fullName>
    </submittedName>
</protein>
<organism evidence="4 5">
    <name type="scientific">Rhodothermus marinus (strain ATCC 43812 / DSM 4252 / R-10)</name>
    <name type="common">Rhodothermus obamensis</name>
    <dbReference type="NCBI Taxonomy" id="518766"/>
    <lineage>
        <taxon>Bacteria</taxon>
        <taxon>Pseudomonadati</taxon>
        <taxon>Rhodothermota</taxon>
        <taxon>Rhodothermia</taxon>
        <taxon>Rhodothermales</taxon>
        <taxon>Rhodothermaceae</taxon>
        <taxon>Rhodothermus</taxon>
    </lineage>
</organism>
<dbReference type="OrthoDB" id="9811413at2"/>
<dbReference type="HOGENOM" id="CLU_101283_3_0_10"/>
<comment type="similarity">
    <text evidence="1">Belongs to the DinB family.</text>
</comment>
<feature type="binding site" evidence="3">
    <location>
        <position position="131"/>
    </location>
    <ligand>
        <name>a divalent metal cation</name>
        <dbReference type="ChEBI" id="CHEBI:60240"/>
    </ligand>
</feature>
<evidence type="ECO:0000256" key="2">
    <source>
        <dbReference type="ARBA" id="ARBA00022723"/>
    </source>
</evidence>